<feature type="transmembrane region" description="Helical" evidence="1">
    <location>
        <begin position="50"/>
        <end position="71"/>
    </location>
</feature>
<dbReference type="Proteomes" id="UP000708208">
    <property type="component" value="Unassembled WGS sequence"/>
</dbReference>
<sequence length="104" mass="11939">MNEATSILDVLYEFPTIPNITSIMGFQKENLPELLPTHSQRRKRFVKDKMYNSIVIGLILITTATCLAEQFCMVADSGKDPTEQDSLEIGTQIFEQPQRQLWNF</sequence>
<evidence type="ECO:0000313" key="3">
    <source>
        <dbReference type="Proteomes" id="UP000708208"/>
    </source>
</evidence>
<comment type="caution">
    <text evidence="2">The sequence shown here is derived from an EMBL/GenBank/DDBJ whole genome shotgun (WGS) entry which is preliminary data.</text>
</comment>
<keyword evidence="1" id="KW-0812">Transmembrane</keyword>
<gene>
    <name evidence="2" type="ORF">AFUS01_LOCUS25382</name>
</gene>
<protein>
    <submittedName>
        <fullName evidence="2">Uncharacterized protein</fullName>
    </submittedName>
</protein>
<accession>A0A8J2KDN1</accession>
<name>A0A8J2KDN1_9HEXA</name>
<dbReference type="AlphaFoldDB" id="A0A8J2KDN1"/>
<dbReference type="EMBL" id="CAJVCH010327238">
    <property type="protein sequence ID" value="CAG7786833.1"/>
    <property type="molecule type" value="Genomic_DNA"/>
</dbReference>
<reference evidence="2" key="1">
    <citation type="submission" date="2021-06" db="EMBL/GenBank/DDBJ databases">
        <authorList>
            <person name="Hodson N. C."/>
            <person name="Mongue J. A."/>
            <person name="Jaron S. K."/>
        </authorList>
    </citation>
    <scope>NUCLEOTIDE SEQUENCE</scope>
</reference>
<evidence type="ECO:0000256" key="1">
    <source>
        <dbReference type="SAM" id="Phobius"/>
    </source>
</evidence>
<keyword evidence="1" id="KW-1133">Transmembrane helix</keyword>
<organism evidence="2 3">
    <name type="scientific">Allacma fusca</name>
    <dbReference type="NCBI Taxonomy" id="39272"/>
    <lineage>
        <taxon>Eukaryota</taxon>
        <taxon>Metazoa</taxon>
        <taxon>Ecdysozoa</taxon>
        <taxon>Arthropoda</taxon>
        <taxon>Hexapoda</taxon>
        <taxon>Collembola</taxon>
        <taxon>Symphypleona</taxon>
        <taxon>Sminthuridae</taxon>
        <taxon>Allacma</taxon>
    </lineage>
</organism>
<keyword evidence="1" id="KW-0472">Membrane</keyword>
<keyword evidence="3" id="KW-1185">Reference proteome</keyword>
<evidence type="ECO:0000313" key="2">
    <source>
        <dbReference type="EMBL" id="CAG7786833.1"/>
    </source>
</evidence>
<proteinExistence type="predicted"/>